<accession>A0AAE0X4K3</accession>
<name>A0AAE0X4K3_9PEZI</name>
<reference evidence="1" key="1">
    <citation type="journal article" date="2023" name="Mol. Phylogenet. Evol.">
        <title>Genome-scale phylogeny and comparative genomics of the fungal order Sordariales.</title>
        <authorList>
            <person name="Hensen N."/>
            <person name="Bonometti L."/>
            <person name="Westerberg I."/>
            <person name="Brannstrom I.O."/>
            <person name="Guillou S."/>
            <person name="Cros-Aarteil S."/>
            <person name="Calhoun S."/>
            <person name="Haridas S."/>
            <person name="Kuo A."/>
            <person name="Mondo S."/>
            <person name="Pangilinan J."/>
            <person name="Riley R."/>
            <person name="LaButti K."/>
            <person name="Andreopoulos B."/>
            <person name="Lipzen A."/>
            <person name="Chen C."/>
            <person name="Yan M."/>
            <person name="Daum C."/>
            <person name="Ng V."/>
            <person name="Clum A."/>
            <person name="Steindorff A."/>
            <person name="Ohm R.A."/>
            <person name="Martin F."/>
            <person name="Silar P."/>
            <person name="Natvig D.O."/>
            <person name="Lalanne C."/>
            <person name="Gautier V."/>
            <person name="Ament-Velasquez S.L."/>
            <person name="Kruys A."/>
            <person name="Hutchinson M.I."/>
            <person name="Powell A.J."/>
            <person name="Barry K."/>
            <person name="Miller A.N."/>
            <person name="Grigoriev I.V."/>
            <person name="Debuchy R."/>
            <person name="Gladieux P."/>
            <person name="Hiltunen Thoren M."/>
            <person name="Johannesson H."/>
        </authorList>
    </citation>
    <scope>NUCLEOTIDE SEQUENCE</scope>
    <source>
        <strain evidence="1">CBS 314.62</strain>
    </source>
</reference>
<dbReference type="AlphaFoldDB" id="A0AAE0X4K3"/>
<protein>
    <submittedName>
        <fullName evidence="1">Uncharacterized protein</fullName>
    </submittedName>
</protein>
<gene>
    <name evidence="1" type="ORF">B0T22DRAFT_464575</name>
</gene>
<comment type="caution">
    <text evidence="1">The sequence shown here is derived from an EMBL/GenBank/DDBJ whole genome shotgun (WGS) entry which is preliminary data.</text>
</comment>
<proteinExistence type="predicted"/>
<dbReference type="Proteomes" id="UP001270362">
    <property type="component" value="Unassembled WGS sequence"/>
</dbReference>
<dbReference type="EMBL" id="JAULSO010000003">
    <property type="protein sequence ID" value="KAK3684955.1"/>
    <property type="molecule type" value="Genomic_DNA"/>
</dbReference>
<sequence length="90" mass="10113">MFLLLSPPLLLLLLLLLFLLLLLLLPGFLWCLESRLKMRHSIAAVSWRCTRDARPGVVLESAHDLLDLGIGLTSRDGCLDAVALRSFEWT</sequence>
<organism evidence="1 2">
    <name type="scientific">Podospora appendiculata</name>
    <dbReference type="NCBI Taxonomy" id="314037"/>
    <lineage>
        <taxon>Eukaryota</taxon>
        <taxon>Fungi</taxon>
        <taxon>Dikarya</taxon>
        <taxon>Ascomycota</taxon>
        <taxon>Pezizomycotina</taxon>
        <taxon>Sordariomycetes</taxon>
        <taxon>Sordariomycetidae</taxon>
        <taxon>Sordariales</taxon>
        <taxon>Podosporaceae</taxon>
        <taxon>Podospora</taxon>
    </lineage>
</organism>
<evidence type="ECO:0000313" key="1">
    <source>
        <dbReference type="EMBL" id="KAK3684955.1"/>
    </source>
</evidence>
<keyword evidence="2" id="KW-1185">Reference proteome</keyword>
<evidence type="ECO:0000313" key="2">
    <source>
        <dbReference type="Proteomes" id="UP001270362"/>
    </source>
</evidence>
<reference evidence="1" key="2">
    <citation type="submission" date="2023-06" db="EMBL/GenBank/DDBJ databases">
        <authorList>
            <consortium name="Lawrence Berkeley National Laboratory"/>
            <person name="Haridas S."/>
            <person name="Hensen N."/>
            <person name="Bonometti L."/>
            <person name="Westerberg I."/>
            <person name="Brannstrom I.O."/>
            <person name="Guillou S."/>
            <person name="Cros-Aarteil S."/>
            <person name="Calhoun S."/>
            <person name="Kuo A."/>
            <person name="Mondo S."/>
            <person name="Pangilinan J."/>
            <person name="Riley R."/>
            <person name="Labutti K."/>
            <person name="Andreopoulos B."/>
            <person name="Lipzen A."/>
            <person name="Chen C."/>
            <person name="Yanf M."/>
            <person name="Daum C."/>
            <person name="Ng V."/>
            <person name="Clum A."/>
            <person name="Steindorff A."/>
            <person name="Ohm R."/>
            <person name="Martin F."/>
            <person name="Silar P."/>
            <person name="Natvig D."/>
            <person name="Lalanne C."/>
            <person name="Gautier V."/>
            <person name="Ament-Velasquez S.L."/>
            <person name="Kruys A."/>
            <person name="Hutchinson M.I."/>
            <person name="Powell A.J."/>
            <person name="Barry K."/>
            <person name="Miller A.N."/>
            <person name="Grigoriev I.V."/>
            <person name="Debuchy R."/>
            <person name="Gladieux P."/>
            <person name="Thoren M.H."/>
            <person name="Johannesson H."/>
        </authorList>
    </citation>
    <scope>NUCLEOTIDE SEQUENCE</scope>
    <source>
        <strain evidence="1">CBS 314.62</strain>
    </source>
</reference>